<accession>A0A9D4BSB6</accession>
<reference evidence="2" key="1">
    <citation type="journal article" date="2019" name="bioRxiv">
        <title>The Genome of the Zebra Mussel, Dreissena polymorpha: A Resource for Invasive Species Research.</title>
        <authorList>
            <person name="McCartney M.A."/>
            <person name="Auch B."/>
            <person name="Kono T."/>
            <person name="Mallez S."/>
            <person name="Zhang Y."/>
            <person name="Obille A."/>
            <person name="Becker A."/>
            <person name="Abrahante J.E."/>
            <person name="Garbe J."/>
            <person name="Badalamenti J.P."/>
            <person name="Herman A."/>
            <person name="Mangelson H."/>
            <person name="Liachko I."/>
            <person name="Sullivan S."/>
            <person name="Sone E.D."/>
            <person name="Koren S."/>
            <person name="Silverstein K.A.T."/>
            <person name="Beckman K.B."/>
            <person name="Gohl D.M."/>
        </authorList>
    </citation>
    <scope>NUCLEOTIDE SEQUENCE</scope>
    <source>
        <strain evidence="2">Duluth1</strain>
        <tissue evidence="2">Whole animal</tissue>
    </source>
</reference>
<name>A0A9D4BSB6_DREPO</name>
<gene>
    <name evidence="1" type="ORF">DPMN_078615</name>
    <name evidence="2" type="ORF">DPMN_078646</name>
</gene>
<evidence type="ECO:0000313" key="1">
    <source>
        <dbReference type="EMBL" id="KAH3703577.1"/>
    </source>
</evidence>
<protein>
    <submittedName>
        <fullName evidence="2">Uncharacterized protein</fullName>
    </submittedName>
</protein>
<keyword evidence="3" id="KW-1185">Reference proteome</keyword>
<comment type="caution">
    <text evidence="2">The sequence shown here is derived from an EMBL/GenBank/DDBJ whole genome shotgun (WGS) entry which is preliminary data.</text>
</comment>
<evidence type="ECO:0000313" key="3">
    <source>
        <dbReference type="Proteomes" id="UP000828390"/>
    </source>
</evidence>
<dbReference type="EMBL" id="JAIWYP010000015">
    <property type="protein sequence ID" value="KAH3703577.1"/>
    <property type="molecule type" value="Genomic_DNA"/>
</dbReference>
<dbReference type="AlphaFoldDB" id="A0A9D4BSB6"/>
<proteinExistence type="predicted"/>
<sequence length="53" mass="6011">MVRQRERVKEGVLRRNNALSCGRSSIGRTGTTGSHLLLNSHFWFQDLNPCTPL</sequence>
<evidence type="ECO:0000313" key="2">
    <source>
        <dbReference type="EMBL" id="KAH3703607.1"/>
    </source>
</evidence>
<dbReference type="EMBL" id="JAIWYP010000015">
    <property type="protein sequence ID" value="KAH3703607.1"/>
    <property type="molecule type" value="Genomic_DNA"/>
</dbReference>
<dbReference type="Proteomes" id="UP000828390">
    <property type="component" value="Unassembled WGS sequence"/>
</dbReference>
<reference evidence="2" key="2">
    <citation type="submission" date="2020-11" db="EMBL/GenBank/DDBJ databases">
        <authorList>
            <person name="McCartney M.A."/>
            <person name="Auch B."/>
            <person name="Kono T."/>
            <person name="Mallez S."/>
            <person name="Becker A."/>
            <person name="Gohl D.M."/>
            <person name="Silverstein K.A.T."/>
            <person name="Koren S."/>
            <person name="Bechman K.B."/>
            <person name="Herman A."/>
            <person name="Abrahante J.E."/>
            <person name="Garbe J."/>
        </authorList>
    </citation>
    <scope>NUCLEOTIDE SEQUENCE</scope>
    <source>
        <strain evidence="2">Duluth1</strain>
        <tissue evidence="2">Whole animal</tissue>
    </source>
</reference>
<organism evidence="2 3">
    <name type="scientific">Dreissena polymorpha</name>
    <name type="common">Zebra mussel</name>
    <name type="synonym">Mytilus polymorpha</name>
    <dbReference type="NCBI Taxonomy" id="45954"/>
    <lineage>
        <taxon>Eukaryota</taxon>
        <taxon>Metazoa</taxon>
        <taxon>Spiralia</taxon>
        <taxon>Lophotrochozoa</taxon>
        <taxon>Mollusca</taxon>
        <taxon>Bivalvia</taxon>
        <taxon>Autobranchia</taxon>
        <taxon>Heteroconchia</taxon>
        <taxon>Euheterodonta</taxon>
        <taxon>Imparidentia</taxon>
        <taxon>Neoheterodontei</taxon>
        <taxon>Myida</taxon>
        <taxon>Dreissenoidea</taxon>
        <taxon>Dreissenidae</taxon>
        <taxon>Dreissena</taxon>
    </lineage>
</organism>